<sequence>MDLQISSGISNSRICEILAHASGDRLYVVWGAWCVVSVDSGLAFTMAFNFNVPSVAYFSRRSSSCTVFVLSINVRWSGELPIVFASSSLTLIARVATVDHPNFKLDQYNRFEPKVLVDDQWFGTDLGTPLALYLEQEEVEQVIANVNKLLENQYSWKWGPYLLLDTLTFGILSRLRWDKTYADKLEIYIRDVNADLKKRGIPVEFVSPRRSGYLSLDVLVPRPNGPV</sequence>
<dbReference type="EMBL" id="JAEUBD010001266">
    <property type="protein sequence ID" value="KAH3662784.1"/>
    <property type="molecule type" value="Genomic_DNA"/>
</dbReference>
<dbReference type="Proteomes" id="UP000788993">
    <property type="component" value="Unassembled WGS sequence"/>
</dbReference>
<name>A0A9P8P0F7_9ASCO</name>
<protein>
    <recommendedName>
        <fullName evidence="3">Golgin subfamily A member 7/ERF4 domain-containing protein</fullName>
    </recommendedName>
</protein>
<accession>A0A9P8P0F7</accession>
<dbReference type="InterPro" id="IPR019383">
    <property type="entry name" value="Golgin_A_7/ERF4"/>
</dbReference>
<dbReference type="Pfam" id="PF10256">
    <property type="entry name" value="Erf4"/>
    <property type="match status" value="1"/>
</dbReference>
<proteinExistence type="predicted"/>
<comment type="subcellular location">
    <subcellularLocation>
        <location evidence="1">Membrane</location>
    </subcellularLocation>
</comment>
<keyword evidence="5" id="KW-1185">Reference proteome</keyword>
<evidence type="ECO:0000256" key="2">
    <source>
        <dbReference type="ARBA" id="ARBA00023136"/>
    </source>
</evidence>
<feature type="domain" description="Golgin subfamily A member 7/ERF4" evidence="3">
    <location>
        <begin position="122"/>
        <end position="217"/>
    </location>
</feature>
<gene>
    <name evidence="4" type="ORF">OGATHE_004360</name>
</gene>
<organism evidence="4 5">
    <name type="scientific">Ogataea polymorpha</name>
    <dbReference type="NCBI Taxonomy" id="460523"/>
    <lineage>
        <taxon>Eukaryota</taxon>
        <taxon>Fungi</taxon>
        <taxon>Dikarya</taxon>
        <taxon>Ascomycota</taxon>
        <taxon>Saccharomycotina</taxon>
        <taxon>Pichiomycetes</taxon>
        <taxon>Pichiales</taxon>
        <taxon>Pichiaceae</taxon>
        <taxon>Ogataea</taxon>
    </lineage>
</organism>
<comment type="caution">
    <text evidence="4">The sequence shown here is derived from an EMBL/GenBank/DDBJ whole genome shotgun (WGS) entry which is preliminary data.</text>
</comment>
<evidence type="ECO:0000256" key="1">
    <source>
        <dbReference type="ARBA" id="ARBA00004370"/>
    </source>
</evidence>
<reference evidence="4" key="1">
    <citation type="journal article" date="2021" name="Open Biol.">
        <title>Shared evolutionary footprints suggest mitochondrial oxidative damage underlies multiple complex I losses in fungi.</title>
        <authorList>
            <person name="Schikora-Tamarit M.A."/>
            <person name="Marcet-Houben M."/>
            <person name="Nosek J."/>
            <person name="Gabaldon T."/>
        </authorList>
    </citation>
    <scope>NUCLEOTIDE SEQUENCE</scope>
    <source>
        <strain evidence="4">NCAIM Y.01608</strain>
    </source>
</reference>
<dbReference type="AlphaFoldDB" id="A0A9P8P0F7"/>
<evidence type="ECO:0000313" key="4">
    <source>
        <dbReference type="EMBL" id="KAH3662784.1"/>
    </source>
</evidence>
<evidence type="ECO:0000313" key="5">
    <source>
        <dbReference type="Proteomes" id="UP000788993"/>
    </source>
</evidence>
<evidence type="ECO:0000259" key="3">
    <source>
        <dbReference type="Pfam" id="PF10256"/>
    </source>
</evidence>
<keyword evidence="2" id="KW-0472">Membrane</keyword>
<reference evidence="4" key="2">
    <citation type="submission" date="2021-01" db="EMBL/GenBank/DDBJ databases">
        <authorList>
            <person name="Schikora-Tamarit M.A."/>
        </authorList>
    </citation>
    <scope>NUCLEOTIDE SEQUENCE</scope>
    <source>
        <strain evidence="4">NCAIM Y.01608</strain>
    </source>
</reference>
<dbReference type="GO" id="GO:0016020">
    <property type="term" value="C:membrane"/>
    <property type="evidence" value="ECO:0007669"/>
    <property type="project" value="UniProtKB-SubCell"/>
</dbReference>